<evidence type="ECO:0000259" key="6">
    <source>
        <dbReference type="PROSITE" id="PS51764"/>
    </source>
</evidence>
<accession>A0A9W6RME4</accession>
<gene>
    <name evidence="7" type="ORF">Airi01_060120</name>
</gene>
<name>A0A9W6RME4_9ACTN</name>
<feature type="domain" description="GH26" evidence="6">
    <location>
        <begin position="49"/>
        <end position="343"/>
    </location>
</feature>
<dbReference type="GO" id="GO:0016985">
    <property type="term" value="F:mannan endo-1,4-beta-mannosidase activity"/>
    <property type="evidence" value="ECO:0007669"/>
    <property type="project" value="InterPro"/>
</dbReference>
<dbReference type="EMBL" id="BSTJ01000008">
    <property type="protein sequence ID" value="GLY77745.1"/>
    <property type="molecule type" value="Genomic_DNA"/>
</dbReference>
<evidence type="ECO:0000256" key="1">
    <source>
        <dbReference type="ARBA" id="ARBA00007754"/>
    </source>
</evidence>
<reference evidence="7" key="1">
    <citation type="submission" date="2023-03" db="EMBL/GenBank/DDBJ databases">
        <title>Actinoallomurus iriomotensis NBRC 103681.</title>
        <authorList>
            <person name="Ichikawa N."/>
            <person name="Sato H."/>
            <person name="Tonouchi N."/>
        </authorList>
    </citation>
    <scope>NUCLEOTIDE SEQUENCE</scope>
    <source>
        <strain evidence="7">NBRC 103681</strain>
    </source>
</reference>
<dbReference type="GO" id="GO:0006080">
    <property type="term" value="P:substituted mannan metabolic process"/>
    <property type="evidence" value="ECO:0007669"/>
    <property type="project" value="InterPro"/>
</dbReference>
<dbReference type="Pfam" id="PF02156">
    <property type="entry name" value="Glyco_hydro_26"/>
    <property type="match status" value="1"/>
</dbReference>
<dbReference type="RefSeq" id="WP_285627738.1">
    <property type="nucleotide sequence ID" value="NZ_BSTJ01000008.1"/>
</dbReference>
<organism evidence="7 8">
    <name type="scientific">Actinoallomurus iriomotensis</name>
    <dbReference type="NCBI Taxonomy" id="478107"/>
    <lineage>
        <taxon>Bacteria</taxon>
        <taxon>Bacillati</taxon>
        <taxon>Actinomycetota</taxon>
        <taxon>Actinomycetes</taxon>
        <taxon>Streptosporangiales</taxon>
        <taxon>Thermomonosporaceae</taxon>
        <taxon>Actinoallomurus</taxon>
    </lineage>
</organism>
<evidence type="ECO:0000256" key="3">
    <source>
        <dbReference type="ARBA" id="ARBA00023295"/>
    </source>
</evidence>
<evidence type="ECO:0000256" key="4">
    <source>
        <dbReference type="PROSITE-ProRule" id="PRU01100"/>
    </source>
</evidence>
<dbReference type="PROSITE" id="PS51764">
    <property type="entry name" value="GH26"/>
    <property type="match status" value="1"/>
</dbReference>
<dbReference type="InterPro" id="IPR017853">
    <property type="entry name" value="GH"/>
</dbReference>
<keyword evidence="3 4" id="KW-0326">Glycosidase</keyword>
<dbReference type="PANTHER" id="PTHR40079">
    <property type="entry name" value="MANNAN ENDO-1,4-BETA-MANNOSIDASE E-RELATED"/>
    <property type="match status" value="1"/>
</dbReference>
<dbReference type="PRINTS" id="PR00739">
    <property type="entry name" value="GLHYDRLASE26"/>
</dbReference>
<dbReference type="PANTHER" id="PTHR40079:SF4">
    <property type="entry name" value="GH26 DOMAIN-CONTAINING PROTEIN-RELATED"/>
    <property type="match status" value="1"/>
</dbReference>
<keyword evidence="2 4" id="KW-0378">Hydrolase</keyword>
<evidence type="ECO:0000256" key="2">
    <source>
        <dbReference type="ARBA" id="ARBA00022801"/>
    </source>
</evidence>
<evidence type="ECO:0000256" key="5">
    <source>
        <dbReference type="SAM" id="SignalP"/>
    </source>
</evidence>
<comment type="caution">
    <text evidence="7">The sequence shown here is derived from an EMBL/GenBank/DDBJ whole genome shotgun (WGS) entry which is preliminary data.</text>
</comment>
<evidence type="ECO:0000313" key="8">
    <source>
        <dbReference type="Proteomes" id="UP001165135"/>
    </source>
</evidence>
<feature type="signal peptide" evidence="5">
    <location>
        <begin position="1"/>
        <end position="22"/>
    </location>
</feature>
<evidence type="ECO:0000313" key="7">
    <source>
        <dbReference type="EMBL" id="GLY77745.1"/>
    </source>
</evidence>
<feature type="active site" description="Nucleophile" evidence="4">
    <location>
        <position position="295"/>
    </location>
</feature>
<dbReference type="Gene3D" id="3.20.20.80">
    <property type="entry name" value="Glycosidases"/>
    <property type="match status" value="1"/>
</dbReference>
<protein>
    <recommendedName>
        <fullName evidence="6">GH26 domain-containing protein</fullName>
    </recommendedName>
</protein>
<comment type="similarity">
    <text evidence="1 4">Belongs to the glycosyl hydrolase 26 family.</text>
</comment>
<proteinExistence type="inferred from homology"/>
<dbReference type="InterPro" id="IPR000805">
    <property type="entry name" value="Glyco_hydro_26"/>
</dbReference>
<dbReference type="InterPro" id="IPR022790">
    <property type="entry name" value="GH26_dom"/>
</dbReference>
<dbReference type="SUPFAM" id="SSF51445">
    <property type="entry name" value="(Trans)glycosidases"/>
    <property type="match status" value="1"/>
</dbReference>
<feature type="chain" id="PRO_5040801477" description="GH26 domain-containing protein" evidence="5">
    <location>
        <begin position="23"/>
        <end position="347"/>
    </location>
</feature>
<dbReference type="AlphaFoldDB" id="A0A9W6RME4"/>
<feature type="active site" description="Proton donor" evidence="4">
    <location>
        <position position="200"/>
    </location>
</feature>
<sequence>MRLTRRMAYAAVALLAALGLTAAGNAGTVAVARPIATGARRPGAVRPAATAADVVAYLKTISGDHTVSGQHNREPNASPAIWTDKVHDITGVYPGLWGGDFLYSQDDIAHRATMVAEARNEWNAGSLVALMWHMCPPTMAEPCGWESGVESHLTDGQWSELVTNGTALNNAWKARLDTIVPYLQSLKDAGVPVLWRVLHEMNDGWAWWGGRPGPGGSAKLYQLTHDYLVGTKGLTNLIWVWNVKDLNAGAISGYYPGASYVDVATLDSWNNAFPPSQYYQAMQSVAPGKPIALAEVGTLPTPAQLAAQPKWTYFMVWAEYLTNDNSDDAIKATYYDYQVLHRGDIHL</sequence>
<keyword evidence="5" id="KW-0732">Signal</keyword>
<dbReference type="Proteomes" id="UP001165135">
    <property type="component" value="Unassembled WGS sequence"/>
</dbReference>